<name>X1NXG3_9ZZZZ</name>
<proteinExistence type="predicted"/>
<keyword evidence="1" id="KW-0472">Membrane</keyword>
<dbReference type="AlphaFoldDB" id="X1NXG3"/>
<keyword evidence="1" id="KW-0812">Transmembrane</keyword>
<comment type="caution">
    <text evidence="2">The sequence shown here is derived from an EMBL/GenBank/DDBJ whole genome shotgun (WGS) entry which is preliminary data.</text>
</comment>
<feature type="non-terminal residue" evidence="2">
    <location>
        <position position="1"/>
    </location>
</feature>
<gene>
    <name evidence="2" type="ORF">S06H3_62492</name>
</gene>
<keyword evidence="1" id="KW-1133">Transmembrane helix</keyword>
<sequence>IVAAISIPVTFFIIGRTIENLTPDLVEKIKELVDEITKPIPWIAILAGIVVTGSLVPLLIPKRKKT</sequence>
<dbReference type="EMBL" id="BARV01041222">
    <property type="protein sequence ID" value="GAI48747.1"/>
    <property type="molecule type" value="Genomic_DNA"/>
</dbReference>
<evidence type="ECO:0000256" key="1">
    <source>
        <dbReference type="SAM" id="Phobius"/>
    </source>
</evidence>
<reference evidence="2" key="1">
    <citation type="journal article" date="2014" name="Front. Microbiol.">
        <title>High frequency of phylogenetically diverse reductive dehalogenase-homologous genes in deep subseafloor sedimentary metagenomes.</title>
        <authorList>
            <person name="Kawai M."/>
            <person name="Futagami T."/>
            <person name="Toyoda A."/>
            <person name="Takaki Y."/>
            <person name="Nishi S."/>
            <person name="Hori S."/>
            <person name="Arai W."/>
            <person name="Tsubouchi T."/>
            <person name="Morono Y."/>
            <person name="Uchiyama I."/>
            <person name="Ito T."/>
            <person name="Fujiyama A."/>
            <person name="Inagaki F."/>
            <person name="Takami H."/>
        </authorList>
    </citation>
    <scope>NUCLEOTIDE SEQUENCE</scope>
    <source>
        <strain evidence="2">Expedition CK06-06</strain>
    </source>
</reference>
<evidence type="ECO:0000313" key="2">
    <source>
        <dbReference type="EMBL" id="GAI48747.1"/>
    </source>
</evidence>
<feature type="transmembrane region" description="Helical" evidence="1">
    <location>
        <begin position="40"/>
        <end position="60"/>
    </location>
</feature>
<accession>X1NXG3</accession>
<organism evidence="2">
    <name type="scientific">marine sediment metagenome</name>
    <dbReference type="NCBI Taxonomy" id="412755"/>
    <lineage>
        <taxon>unclassified sequences</taxon>
        <taxon>metagenomes</taxon>
        <taxon>ecological metagenomes</taxon>
    </lineage>
</organism>
<protein>
    <submittedName>
        <fullName evidence="2">Uncharacterized protein</fullName>
    </submittedName>
</protein>